<gene>
    <name evidence="1" type="ORF">BLA29_008388</name>
</gene>
<keyword evidence="2" id="KW-1185">Reference proteome</keyword>
<dbReference type="Proteomes" id="UP000194236">
    <property type="component" value="Unassembled WGS sequence"/>
</dbReference>
<reference evidence="1 2" key="1">
    <citation type="submission" date="2017-03" db="EMBL/GenBank/DDBJ databases">
        <title>Genome Survey of Euroglyphus maynei.</title>
        <authorList>
            <person name="Arlian L.G."/>
            <person name="Morgan M.S."/>
            <person name="Rider S.D."/>
        </authorList>
    </citation>
    <scope>NUCLEOTIDE SEQUENCE [LARGE SCALE GENOMIC DNA]</scope>
    <source>
        <strain evidence="1">Arlian Lab</strain>
        <tissue evidence="1">Whole body</tissue>
    </source>
</reference>
<dbReference type="InterPro" id="IPR007246">
    <property type="entry name" value="Gaa1"/>
</dbReference>
<dbReference type="OrthoDB" id="445301at2759"/>
<protein>
    <submittedName>
        <fullName evidence="1">Glycosylphosphatidylinositol anchor attachment 1 protein-like</fullName>
    </submittedName>
</protein>
<feature type="non-terminal residue" evidence="1">
    <location>
        <position position="1"/>
    </location>
</feature>
<dbReference type="AlphaFoldDB" id="A0A1Y3B183"/>
<feature type="non-terminal residue" evidence="1">
    <location>
        <position position="298"/>
    </location>
</feature>
<proteinExistence type="predicted"/>
<dbReference type="Gene3D" id="3.40.630.10">
    <property type="entry name" value="Zn peptidases"/>
    <property type="match status" value="1"/>
</dbReference>
<accession>A0A1Y3B183</accession>
<organism evidence="1 2">
    <name type="scientific">Euroglyphus maynei</name>
    <name type="common">Mayne's house dust mite</name>
    <dbReference type="NCBI Taxonomy" id="6958"/>
    <lineage>
        <taxon>Eukaryota</taxon>
        <taxon>Metazoa</taxon>
        <taxon>Ecdysozoa</taxon>
        <taxon>Arthropoda</taxon>
        <taxon>Chelicerata</taxon>
        <taxon>Arachnida</taxon>
        <taxon>Acari</taxon>
        <taxon>Acariformes</taxon>
        <taxon>Sarcoptiformes</taxon>
        <taxon>Astigmata</taxon>
        <taxon>Psoroptidia</taxon>
        <taxon>Analgoidea</taxon>
        <taxon>Pyroglyphidae</taxon>
        <taxon>Pyroglyphinae</taxon>
        <taxon>Euroglyphus</taxon>
    </lineage>
</organism>
<comment type="caution">
    <text evidence="1">The sequence shown here is derived from an EMBL/GenBank/DDBJ whole genome shotgun (WGS) entry which is preliminary data.</text>
</comment>
<dbReference type="PANTHER" id="PTHR13304:SF0">
    <property type="entry name" value="GLYCOSYLPHOSPHATIDYLINOSITOL ANCHOR ATTACHMENT 1 PROTEIN"/>
    <property type="match status" value="1"/>
</dbReference>
<dbReference type="Pfam" id="PF04114">
    <property type="entry name" value="Gaa1"/>
    <property type="match status" value="1"/>
</dbReference>
<evidence type="ECO:0000313" key="2">
    <source>
        <dbReference type="Proteomes" id="UP000194236"/>
    </source>
</evidence>
<evidence type="ECO:0000313" key="1">
    <source>
        <dbReference type="EMBL" id="OTF73633.1"/>
    </source>
</evidence>
<dbReference type="GO" id="GO:0042765">
    <property type="term" value="C:GPI-anchor transamidase complex"/>
    <property type="evidence" value="ECO:0007669"/>
    <property type="project" value="InterPro"/>
</dbReference>
<dbReference type="SUPFAM" id="SSF53187">
    <property type="entry name" value="Zn-dependent exopeptidases"/>
    <property type="match status" value="1"/>
</dbReference>
<name>A0A1Y3B183_EURMA</name>
<dbReference type="GO" id="GO:0016255">
    <property type="term" value="P:attachment of GPI anchor to protein"/>
    <property type="evidence" value="ECO:0007669"/>
    <property type="project" value="TreeGrafter"/>
</dbReference>
<dbReference type="EMBL" id="MUJZ01050727">
    <property type="protein sequence ID" value="OTF73633.1"/>
    <property type="molecule type" value="Genomic_DNA"/>
</dbReference>
<dbReference type="PANTHER" id="PTHR13304">
    <property type="entry name" value="GLYCOSYLPHOSPHATIDYLINOSITOL ANCHOR ATTACHMENT 1 PROTEIN"/>
    <property type="match status" value="1"/>
</dbReference>
<sequence length="298" mass="33665">PGLANREFVAVNQAERLVLQLANLSTEFPEKYFPVNFLRKQFEDIGLEVYEHKFRFKYPFGYDKPAVEGVNLYAIFRAPRAASTESIVISAPYRSPSNPNGSTLPSIALMYSLAKFFKTKNYWAKDIIYLISGNELLGIQAWLQSYQGLKNRFDQYLESDVLLAKAGAIQAALNLELQSFSPPYVQVKLEGLNGQLPNLDLFNVAVELCNREAVPVVFHGESFYMTENEWENWKRKARTIVSMMATQATMLPTGAHGLFQKYAISAITLEAPDRRAKYVMVNGLQLGRSIEGIVRSLN</sequence>